<evidence type="ECO:0000313" key="1">
    <source>
        <dbReference type="EMBL" id="VFK25499.1"/>
    </source>
</evidence>
<accession>A0A451BBF7</accession>
<proteinExistence type="predicted"/>
<evidence type="ECO:0000313" key="2">
    <source>
        <dbReference type="EMBL" id="VFK31666.1"/>
    </source>
</evidence>
<dbReference type="EMBL" id="CAADFQ010000026">
    <property type="protein sequence ID" value="VFK31666.1"/>
    <property type="molecule type" value="Genomic_DNA"/>
</dbReference>
<name>A0A451BBF7_9GAMM</name>
<sequence length="150" mass="17686">MILDLSFWFRPDWVGNFYHREQRRRERKNNSLSVSLLLFFPLCFSRLCGKNAFLCCFQVPTRADKVKGRIHRASARAIYSHFPGKSSTKRSKIPEAQKAPPLNRSFRFWIFRVGWMRSFRAYPPLQLSLSVHFPDISTDFPRSRKGFPGI</sequence>
<evidence type="ECO:0000313" key="3">
    <source>
        <dbReference type="EMBL" id="VFK75602.1"/>
    </source>
</evidence>
<dbReference type="AlphaFoldDB" id="A0A451BBF7"/>
<gene>
    <name evidence="1" type="ORF">BECKMB1821G_GA0114241_10141</name>
    <name evidence="3" type="ORF">BECKMB1821H_GA0114242_10271</name>
    <name evidence="2" type="ORF">BECKMB1821I_GA0114274_10261</name>
</gene>
<reference evidence="3" key="1">
    <citation type="submission" date="2019-02" db="EMBL/GenBank/DDBJ databases">
        <authorList>
            <person name="Gruber-Vodicka R. H."/>
            <person name="Seah K. B. B."/>
        </authorList>
    </citation>
    <scope>NUCLEOTIDE SEQUENCE</scope>
    <source>
        <strain evidence="1">BECK_BZ197</strain>
        <strain evidence="3">BECK_BZ198</strain>
        <strain evidence="2">BECK_BZ199</strain>
    </source>
</reference>
<organism evidence="3">
    <name type="scientific">Candidatus Kentrum sp. MB</name>
    <dbReference type="NCBI Taxonomy" id="2138164"/>
    <lineage>
        <taxon>Bacteria</taxon>
        <taxon>Pseudomonadati</taxon>
        <taxon>Pseudomonadota</taxon>
        <taxon>Gammaproteobacteria</taxon>
        <taxon>Candidatus Kentrum</taxon>
    </lineage>
</organism>
<protein>
    <submittedName>
        <fullName evidence="3">Uncharacterized protein</fullName>
    </submittedName>
</protein>
<dbReference type="EMBL" id="CAADFO010000014">
    <property type="protein sequence ID" value="VFK25499.1"/>
    <property type="molecule type" value="Genomic_DNA"/>
</dbReference>
<dbReference type="EMBL" id="CAADGH010000027">
    <property type="protein sequence ID" value="VFK75602.1"/>
    <property type="molecule type" value="Genomic_DNA"/>
</dbReference>